<keyword evidence="9" id="KW-0812">Transmembrane</keyword>
<dbReference type="EMBL" id="JACCBE010000001">
    <property type="protein sequence ID" value="NYD56776.1"/>
    <property type="molecule type" value="Genomic_DNA"/>
</dbReference>
<evidence type="ECO:0000256" key="1">
    <source>
        <dbReference type="ARBA" id="ARBA00012513"/>
    </source>
</evidence>
<feature type="transmembrane region" description="Helical" evidence="9">
    <location>
        <begin position="309"/>
        <end position="330"/>
    </location>
</feature>
<evidence type="ECO:0000256" key="6">
    <source>
        <dbReference type="ARBA" id="ARBA00022840"/>
    </source>
</evidence>
<gene>
    <name evidence="11" type="ORF">BKA08_001014</name>
</gene>
<feature type="compositionally biased region" description="Gly residues" evidence="8">
    <location>
        <begin position="420"/>
        <end position="444"/>
    </location>
</feature>
<feature type="domain" description="Protein kinase" evidence="10">
    <location>
        <begin position="14"/>
        <end position="280"/>
    </location>
</feature>
<dbReference type="Gene3D" id="1.10.510.10">
    <property type="entry name" value="Transferase(Phosphotransferase) domain 1"/>
    <property type="match status" value="1"/>
</dbReference>
<keyword evidence="3" id="KW-0808">Transferase</keyword>
<proteinExistence type="predicted"/>
<feature type="compositionally biased region" description="Gly residues" evidence="8">
    <location>
        <begin position="382"/>
        <end position="396"/>
    </location>
</feature>
<evidence type="ECO:0000313" key="12">
    <source>
        <dbReference type="Proteomes" id="UP000516957"/>
    </source>
</evidence>
<feature type="compositionally biased region" description="Low complexity" evidence="8">
    <location>
        <begin position="397"/>
        <end position="406"/>
    </location>
</feature>
<evidence type="ECO:0000256" key="7">
    <source>
        <dbReference type="PROSITE-ProRule" id="PRU10141"/>
    </source>
</evidence>
<protein>
    <recommendedName>
        <fullName evidence="1">non-specific serine/threonine protein kinase</fullName>
        <ecNumber evidence="1">2.7.11.1</ecNumber>
    </recommendedName>
</protein>
<dbReference type="InterPro" id="IPR000719">
    <property type="entry name" value="Prot_kinase_dom"/>
</dbReference>
<evidence type="ECO:0000256" key="2">
    <source>
        <dbReference type="ARBA" id="ARBA00022527"/>
    </source>
</evidence>
<keyword evidence="6 7" id="KW-0067">ATP-binding</keyword>
<keyword evidence="4 7" id="KW-0547">Nucleotide-binding</keyword>
<evidence type="ECO:0000256" key="9">
    <source>
        <dbReference type="SAM" id="Phobius"/>
    </source>
</evidence>
<dbReference type="GO" id="GO:0004674">
    <property type="term" value="F:protein serine/threonine kinase activity"/>
    <property type="evidence" value="ECO:0007669"/>
    <property type="project" value="UniProtKB-KW"/>
</dbReference>
<keyword evidence="5" id="KW-0418">Kinase</keyword>
<organism evidence="11 12">
    <name type="scientific">Nocardioides marinisabuli</name>
    <dbReference type="NCBI Taxonomy" id="419476"/>
    <lineage>
        <taxon>Bacteria</taxon>
        <taxon>Bacillati</taxon>
        <taxon>Actinomycetota</taxon>
        <taxon>Actinomycetes</taxon>
        <taxon>Propionibacteriales</taxon>
        <taxon>Nocardioidaceae</taxon>
        <taxon>Nocardioides</taxon>
    </lineage>
</organism>
<dbReference type="EC" id="2.7.11.1" evidence="1"/>
<dbReference type="PROSITE" id="PS00107">
    <property type="entry name" value="PROTEIN_KINASE_ATP"/>
    <property type="match status" value="1"/>
</dbReference>
<dbReference type="PROSITE" id="PS00108">
    <property type="entry name" value="PROTEIN_KINASE_ST"/>
    <property type="match status" value="1"/>
</dbReference>
<keyword evidence="12" id="KW-1185">Reference proteome</keyword>
<evidence type="ECO:0000256" key="5">
    <source>
        <dbReference type="ARBA" id="ARBA00022777"/>
    </source>
</evidence>
<dbReference type="Gene3D" id="3.30.200.20">
    <property type="entry name" value="Phosphorylase Kinase, domain 1"/>
    <property type="match status" value="1"/>
</dbReference>
<dbReference type="Pfam" id="PF00069">
    <property type="entry name" value="Pkinase"/>
    <property type="match status" value="1"/>
</dbReference>
<dbReference type="Proteomes" id="UP000516957">
    <property type="component" value="Unassembled WGS sequence"/>
</dbReference>
<dbReference type="InterPro" id="IPR017441">
    <property type="entry name" value="Protein_kinase_ATP_BS"/>
</dbReference>
<dbReference type="GO" id="GO:0005524">
    <property type="term" value="F:ATP binding"/>
    <property type="evidence" value="ECO:0007669"/>
    <property type="project" value="UniProtKB-UniRule"/>
</dbReference>
<reference evidence="11 12" key="1">
    <citation type="submission" date="2020-07" db="EMBL/GenBank/DDBJ databases">
        <title>Sequencing the genomes of 1000 actinobacteria strains.</title>
        <authorList>
            <person name="Klenk H.-P."/>
        </authorList>
    </citation>
    <scope>NUCLEOTIDE SEQUENCE [LARGE SCALE GENOMIC DNA]</scope>
    <source>
        <strain evidence="11 12">DSM 18965</strain>
    </source>
</reference>
<evidence type="ECO:0000313" key="11">
    <source>
        <dbReference type="EMBL" id="NYD56776.1"/>
    </source>
</evidence>
<dbReference type="PANTHER" id="PTHR43289">
    <property type="entry name" value="MITOGEN-ACTIVATED PROTEIN KINASE KINASE KINASE 20-RELATED"/>
    <property type="match status" value="1"/>
</dbReference>
<evidence type="ECO:0000256" key="8">
    <source>
        <dbReference type="SAM" id="MobiDB-lite"/>
    </source>
</evidence>
<sequence>MIRMPSVGDDVGRYRLVRQLGHGGMGIVYAAHDTTLDREVALKVISPQLAEDPEYRVRFQREALALSRMDSPHVVAVHDHGEVDGCLFLVTQLVPDGDLLQRLRAEGALAPGAGLDLVAQVLLGLEDAHRAGIVHRDVKPSNVLLRRRGERTEAFLCDFGIATLPGAEVTRTGGLVGSFPYMAPERHQGRTAGVPGDVYATGCLLWHVLTGSAPYAGTDVEIAMAHLQAPVPQLPGGDAFARGLNRVLARAMHKDPAARYASARAMRLDLEAVRSGAPALVTLPEHTSIRHAVGAAPPAAPVRRRRRGAALLVGTAAAALLVGAGLYAGLAVERPAELTTTGAPLGTAVPTPAPTGAADGEQVAPGATLSPLDATVSPRAGAGAGGRSGDAGGQPLAGGAPAGSLPSAPPAVPSQAPAPGGSGNGGGSGGNGGGGNNGGNGGGSQEPADEGPPPDFRCWDGSEVSGGQGACPAGPTGATGLRHMFVLDGECVTAGTAQGQVPALRCSRSTPHGEAQARLLEWVDVPTMKSEIAAYNRGRKSFDWLYGRAYSRPTPDQGLGYVRSNLYGNKRFSVSVQGVNKASRSWMLDQIRYRAPADYRGYPI</sequence>
<dbReference type="PROSITE" id="PS50011">
    <property type="entry name" value="PROTEIN_KINASE_DOM"/>
    <property type="match status" value="1"/>
</dbReference>
<evidence type="ECO:0000259" key="10">
    <source>
        <dbReference type="PROSITE" id="PS50011"/>
    </source>
</evidence>
<comment type="caution">
    <text evidence="11">The sequence shown here is derived from an EMBL/GenBank/DDBJ whole genome shotgun (WGS) entry which is preliminary data.</text>
</comment>
<evidence type="ECO:0000256" key="3">
    <source>
        <dbReference type="ARBA" id="ARBA00022679"/>
    </source>
</evidence>
<keyword evidence="9" id="KW-1133">Transmembrane helix</keyword>
<dbReference type="RefSeq" id="WP_179614626.1">
    <property type="nucleotide sequence ID" value="NZ_JACCBE010000001.1"/>
</dbReference>
<feature type="binding site" evidence="7">
    <location>
        <position position="43"/>
    </location>
    <ligand>
        <name>ATP</name>
        <dbReference type="ChEBI" id="CHEBI:30616"/>
    </ligand>
</feature>
<feature type="region of interest" description="Disordered" evidence="8">
    <location>
        <begin position="341"/>
        <end position="472"/>
    </location>
</feature>
<dbReference type="InterPro" id="IPR011009">
    <property type="entry name" value="Kinase-like_dom_sf"/>
</dbReference>
<keyword evidence="9" id="KW-0472">Membrane</keyword>
<dbReference type="SMART" id="SM00220">
    <property type="entry name" value="S_TKc"/>
    <property type="match status" value="1"/>
</dbReference>
<keyword evidence="2" id="KW-0723">Serine/threonine-protein kinase</keyword>
<dbReference type="CDD" id="cd14014">
    <property type="entry name" value="STKc_PknB_like"/>
    <property type="match status" value="1"/>
</dbReference>
<name>A0A7Y9EZU7_9ACTN</name>
<accession>A0A7Y9EZU7</accession>
<dbReference type="AlphaFoldDB" id="A0A7Y9EZU7"/>
<dbReference type="PANTHER" id="PTHR43289:SF6">
    <property type="entry name" value="SERINE_THREONINE-PROTEIN KINASE NEKL-3"/>
    <property type="match status" value="1"/>
</dbReference>
<dbReference type="SUPFAM" id="SSF56112">
    <property type="entry name" value="Protein kinase-like (PK-like)"/>
    <property type="match status" value="1"/>
</dbReference>
<feature type="compositionally biased region" description="Low complexity" evidence="8">
    <location>
        <begin position="341"/>
        <end position="361"/>
    </location>
</feature>
<dbReference type="InterPro" id="IPR008271">
    <property type="entry name" value="Ser/Thr_kinase_AS"/>
</dbReference>
<evidence type="ECO:0000256" key="4">
    <source>
        <dbReference type="ARBA" id="ARBA00022741"/>
    </source>
</evidence>